<dbReference type="SMART" id="SM00245">
    <property type="entry name" value="TSPc"/>
    <property type="match status" value="1"/>
</dbReference>
<dbReference type="Gene3D" id="3.90.226.10">
    <property type="entry name" value="2-enoyl-CoA Hydratase, Chain A, domain 1"/>
    <property type="match status" value="1"/>
</dbReference>
<feature type="active site" description="Charge relay system" evidence="8">
    <location>
        <position position="769"/>
    </location>
</feature>
<dbReference type="RefSeq" id="WP_119377697.1">
    <property type="nucleotide sequence ID" value="NZ_QWFX01000016.1"/>
</dbReference>
<reference evidence="13 14" key="1">
    <citation type="submission" date="2018-08" db="EMBL/GenBank/DDBJ databases">
        <title>Henriciella mobilis sp. nov., isolated from seawater.</title>
        <authorList>
            <person name="Cheng H."/>
            <person name="Wu Y.-H."/>
            <person name="Xu X.-W."/>
            <person name="Guo L.-L."/>
        </authorList>
    </citation>
    <scope>NUCLEOTIDE SEQUENCE [LARGE SCALE GENOMIC DNA]</scope>
    <source>
        <strain evidence="13 14">JN25</strain>
    </source>
</reference>
<protein>
    <recommendedName>
        <fullName evidence="7">Tricorn protease homolog</fullName>
        <ecNumber evidence="7">3.4.21.-</ecNumber>
    </recommendedName>
</protein>
<evidence type="ECO:0000256" key="9">
    <source>
        <dbReference type="PIRSR" id="PIRSR036421-3"/>
    </source>
</evidence>
<evidence type="ECO:0000313" key="13">
    <source>
        <dbReference type="EMBL" id="RIJ26804.1"/>
    </source>
</evidence>
<keyword evidence="14" id="KW-1185">Reference proteome</keyword>
<evidence type="ECO:0000256" key="6">
    <source>
        <dbReference type="ARBA" id="ARBA00022825"/>
    </source>
</evidence>
<dbReference type="InterPro" id="IPR015943">
    <property type="entry name" value="WD40/YVTN_repeat-like_dom_sf"/>
</dbReference>
<feature type="region of interest" description="Disordered" evidence="10">
    <location>
        <begin position="540"/>
        <end position="581"/>
    </location>
</feature>
<proteinExistence type="inferred from homology"/>
<dbReference type="Pfam" id="PF26549">
    <property type="entry name" value="Tricorn_N"/>
    <property type="match status" value="1"/>
</dbReference>
<evidence type="ECO:0000259" key="12">
    <source>
        <dbReference type="SMART" id="SM00245"/>
    </source>
</evidence>
<gene>
    <name evidence="13" type="ORF">D1223_17855</name>
</gene>
<dbReference type="InterPro" id="IPR012393">
    <property type="entry name" value="Tricorn_protease"/>
</dbReference>
<organism evidence="13 14">
    <name type="scientific">Henriciella mobilis</name>
    <dbReference type="NCBI Taxonomy" id="2305467"/>
    <lineage>
        <taxon>Bacteria</taxon>
        <taxon>Pseudomonadati</taxon>
        <taxon>Pseudomonadota</taxon>
        <taxon>Alphaproteobacteria</taxon>
        <taxon>Hyphomonadales</taxon>
        <taxon>Hyphomonadaceae</taxon>
        <taxon>Henriciella</taxon>
    </lineage>
</organism>
<dbReference type="GO" id="GO:0008236">
    <property type="term" value="F:serine-type peptidase activity"/>
    <property type="evidence" value="ECO:0007669"/>
    <property type="project" value="UniProtKB-UniRule"/>
</dbReference>
<dbReference type="InterPro" id="IPR036034">
    <property type="entry name" value="PDZ_sf"/>
</dbReference>
<dbReference type="Pfam" id="PF26550">
    <property type="entry name" value="Tricorn_2nd"/>
    <property type="match status" value="1"/>
</dbReference>
<dbReference type="InterPro" id="IPR029045">
    <property type="entry name" value="ClpP/crotonase-like_dom_sf"/>
</dbReference>
<dbReference type="Gene3D" id="3.30.750.44">
    <property type="match status" value="1"/>
</dbReference>
<comment type="subcellular location">
    <subcellularLocation>
        <location evidence="1 7">Cytoplasm</location>
    </subcellularLocation>
</comment>
<dbReference type="CDD" id="cd07562">
    <property type="entry name" value="Peptidase_S41_TRI"/>
    <property type="match status" value="1"/>
</dbReference>
<comment type="similarity">
    <text evidence="2 7">Belongs to the peptidase S41B family.</text>
</comment>
<keyword evidence="11" id="KW-0732">Signal</keyword>
<feature type="active site" description="Nucleophile" evidence="8">
    <location>
        <position position="992"/>
    </location>
</feature>
<keyword evidence="4 7" id="KW-0645">Protease</keyword>
<dbReference type="SUPFAM" id="SSF50156">
    <property type="entry name" value="PDZ domain-like"/>
    <property type="match status" value="1"/>
</dbReference>
<evidence type="ECO:0000256" key="1">
    <source>
        <dbReference type="ARBA" id="ARBA00004496"/>
    </source>
</evidence>
<evidence type="ECO:0000256" key="5">
    <source>
        <dbReference type="ARBA" id="ARBA00022801"/>
    </source>
</evidence>
<dbReference type="Gene3D" id="2.30.42.10">
    <property type="match status" value="1"/>
</dbReference>
<dbReference type="EC" id="3.4.21.-" evidence="7"/>
<dbReference type="AlphaFoldDB" id="A0A399R808"/>
<dbReference type="Gene3D" id="2.120.10.60">
    <property type="entry name" value="Tricorn protease N-terminal domain"/>
    <property type="match status" value="1"/>
</dbReference>
<dbReference type="SUPFAM" id="SSF69304">
    <property type="entry name" value="Tricorn protease N-terminal domain"/>
    <property type="match status" value="1"/>
</dbReference>
<name>A0A399R808_9PROT</name>
<feature type="compositionally biased region" description="Basic and acidic residues" evidence="10">
    <location>
        <begin position="550"/>
        <end position="573"/>
    </location>
</feature>
<dbReference type="SUPFAM" id="SSF52096">
    <property type="entry name" value="ClpP/crotonase"/>
    <property type="match status" value="1"/>
</dbReference>
<dbReference type="EMBL" id="QWFX01000016">
    <property type="protein sequence ID" value="RIJ26804.1"/>
    <property type="molecule type" value="Genomic_DNA"/>
</dbReference>
<dbReference type="PIRSF" id="PIRSF036421">
    <property type="entry name" value="Tricorn_protease"/>
    <property type="match status" value="1"/>
</dbReference>
<evidence type="ECO:0000256" key="4">
    <source>
        <dbReference type="ARBA" id="ARBA00022670"/>
    </source>
</evidence>
<dbReference type="InterPro" id="IPR028204">
    <property type="entry name" value="Tricorn_C1"/>
</dbReference>
<sequence length="1110" mass="122721">MVRVLAGLVAGLGATLLQAASAQSVGYYQSPAFNDNVMVFQSEGDLFWVAPDGGTAQRLTTHPEVESAPKLSPDGRWIAFEASYDGPTEIYLMPVTGGEPRRLTAEGGRVSVRGWLDDNTVLYNTGNIPGTVPYLLRTINITSGTEADIPLADADEAALSDDGETLFFTRFGLSMFNDHAVQYRGGRMAQLWRYTMGSDAEAVRLAADFGAPIRHPMWWNGRVYFISDKSGADNIWSMDPQGGDLRQHTRSERWLMDDSYLDNGKIAYQSGADVYVYNIVANTTSKLDIWLASDADYQRDRWIEHPLDYVESARFSPDGESVTLTARGAFVTAFQGPRRRVEYALPDTTRARSAAIGHAGEKVYAILDGGERGEIWQMPADGSGAGKALTTGSKVYVWAIWPSPHDETLLYSDKRGRLFHLDPDTGRSTLIDETAGSSDFAFGDFNWSSDGRYIAYSFYDGRDIAQVAVYDTKDKKKHVLTSGKYESFAPVFARDGKWLYFISNRQFDATPSSPWGDRNMGPAFQARGKIYALQLDPEASFPFQPDDELDAKRKAEEKKEKDEKKDSEKKKSDDEDEESKTVTIDFDGVSSRLWEVPLGSGAFAQLAASEGHLFVLEGGGSDLVYSGRQDTVLKRAEIKDEGAKLETYASDVRRFALSADASKLFVQTGDGRNANYVIADAKKDFPSNPSEEAVRLGDWSLRIDPDAEWQQMAEDAWRLHRDFAFDPNLRGVDWQAVGDHYLPMAERLGHRTELNDLLAQMSSELGILHSQIRQGEVPRDGESGDPAFLGADFMPVRNGLRIETIWQGERDRPDTLGPLLKPGIDVRAGDVVQRVDGQPVRTMADLARALDKRAGQQVLLGLDRDGETFEEIVVPGGGWNEAMLRYQHWVEMNRRTVAEASGNAIGYLHLRAMGASDIESFARDFYEHFDKDGLIIDVRGNRGGNIDSWIMATLLRRAWAFWQGLEGGPAYTNMQQAFRGHLVVLIDEGTYSDGETFSAGVKALGLAPLIGTRTAGAGIWLSDRNRLQDGGQARVAEYAQYGMDGRWLLEGRGVSPDIEATNPPLATYRGADNQLSTALSYLKDKIAAEPIPELRAQPIPPVGTTGRDVD</sequence>
<dbReference type="InterPro" id="IPR029414">
    <property type="entry name" value="Tricorn_PDZ"/>
</dbReference>
<dbReference type="Pfam" id="PF14685">
    <property type="entry name" value="PDZ_Tricorn"/>
    <property type="match status" value="1"/>
</dbReference>
<feature type="chain" id="PRO_5017354135" description="Tricorn protease homolog" evidence="11">
    <location>
        <begin position="20"/>
        <end position="1110"/>
    </location>
</feature>
<evidence type="ECO:0000256" key="3">
    <source>
        <dbReference type="ARBA" id="ARBA00022490"/>
    </source>
</evidence>
<dbReference type="GO" id="GO:0006508">
    <property type="term" value="P:proteolysis"/>
    <property type="evidence" value="ECO:0007669"/>
    <property type="project" value="UniProtKB-UniRule"/>
</dbReference>
<feature type="signal peptide" evidence="11">
    <location>
        <begin position="1"/>
        <end position="19"/>
    </location>
</feature>
<dbReference type="Pfam" id="PF03572">
    <property type="entry name" value="Peptidase_S41"/>
    <property type="match status" value="1"/>
</dbReference>
<evidence type="ECO:0000256" key="10">
    <source>
        <dbReference type="SAM" id="MobiDB-lite"/>
    </source>
</evidence>
<dbReference type="OrthoDB" id="9758793at2"/>
<keyword evidence="5 7" id="KW-0378">Hydrolase</keyword>
<keyword evidence="6 7" id="KW-0720">Serine protease</keyword>
<dbReference type="Gene3D" id="2.130.10.10">
    <property type="entry name" value="YVTN repeat-like/Quinoprotein amine dehydrogenase"/>
    <property type="match status" value="1"/>
</dbReference>
<evidence type="ECO:0000256" key="11">
    <source>
        <dbReference type="SAM" id="SignalP"/>
    </source>
</evidence>
<evidence type="ECO:0000256" key="2">
    <source>
        <dbReference type="ARBA" id="ARBA00008524"/>
    </source>
</evidence>
<dbReference type="Proteomes" id="UP000266385">
    <property type="component" value="Unassembled WGS sequence"/>
</dbReference>
<dbReference type="Pfam" id="PF14684">
    <property type="entry name" value="Tricorn_C1"/>
    <property type="match status" value="1"/>
</dbReference>
<feature type="active site" description="Charge relay system" evidence="8">
    <location>
        <position position="1050"/>
    </location>
</feature>
<keyword evidence="3 7" id="KW-0963">Cytoplasm</keyword>
<dbReference type="PANTHER" id="PTHR43253:SF1">
    <property type="entry name" value="TRICORN PROTEASE HOMOLOG 2-RELATED"/>
    <property type="match status" value="1"/>
</dbReference>
<comment type="caution">
    <text evidence="13">The sequence shown here is derived from an EMBL/GenBank/DDBJ whole genome shotgun (WGS) entry which is preliminary data.</text>
</comment>
<evidence type="ECO:0000256" key="8">
    <source>
        <dbReference type="PIRSR" id="PIRSR036421-1"/>
    </source>
</evidence>
<evidence type="ECO:0000313" key="14">
    <source>
        <dbReference type="Proteomes" id="UP000266385"/>
    </source>
</evidence>
<comment type="function">
    <text evidence="7">Degrades oligopeptides.</text>
</comment>
<feature type="site" description="Transition state stabilizer; via amide nitrogen" evidence="9">
    <location>
        <position position="993"/>
    </location>
</feature>
<accession>A0A399R808</accession>
<dbReference type="PANTHER" id="PTHR43253">
    <property type="entry name" value="TRICORN PROTEASE HOMOLOG 2-RELATED"/>
    <property type="match status" value="1"/>
</dbReference>
<evidence type="ECO:0000256" key="7">
    <source>
        <dbReference type="PIRNR" id="PIRNR036421"/>
    </source>
</evidence>
<dbReference type="GO" id="GO:0005737">
    <property type="term" value="C:cytoplasm"/>
    <property type="evidence" value="ECO:0007669"/>
    <property type="project" value="UniProtKB-SubCell"/>
</dbReference>
<feature type="domain" description="Tail specific protease" evidence="12">
    <location>
        <begin position="865"/>
        <end position="1061"/>
    </location>
</feature>
<dbReference type="SUPFAM" id="SSF82171">
    <property type="entry name" value="DPP6 N-terminal domain-like"/>
    <property type="match status" value="2"/>
</dbReference>
<dbReference type="InterPro" id="IPR005151">
    <property type="entry name" value="Tail-specific_protease"/>
</dbReference>